<evidence type="ECO:0000256" key="6">
    <source>
        <dbReference type="SAM" id="MobiDB-lite"/>
    </source>
</evidence>
<dbReference type="GO" id="GO:0046872">
    <property type="term" value="F:metal ion binding"/>
    <property type="evidence" value="ECO:0007669"/>
    <property type="project" value="UniProtKB-KW"/>
</dbReference>
<comment type="subunit">
    <text evidence="2">Homodimer.</text>
</comment>
<comment type="cofactor">
    <cofactor evidence="1">
        <name>[4Fe-4S] cluster</name>
        <dbReference type="ChEBI" id="CHEBI:49883"/>
    </cofactor>
</comment>
<evidence type="ECO:0000313" key="8">
    <source>
        <dbReference type="EMBL" id="HJC24183.1"/>
    </source>
</evidence>
<feature type="compositionally biased region" description="Basic and acidic residues" evidence="6">
    <location>
        <begin position="329"/>
        <end position="354"/>
    </location>
</feature>
<keyword evidence="3" id="KW-0479">Metal-binding</keyword>
<keyword evidence="5" id="KW-0411">Iron-sulfur</keyword>
<dbReference type="Pfam" id="PF01869">
    <property type="entry name" value="BcrAD_BadFG"/>
    <property type="match status" value="1"/>
</dbReference>
<dbReference type="PANTHER" id="PTHR32329">
    <property type="entry name" value="BIFUNCTIONAL PROTEIN [INCLUDES 2-HYDROXYACYL-COA DEHYDRATASE (N-TER) AND ITS ACTIVATOR DOMAIN (C_TERM)-RELATED"/>
    <property type="match status" value="1"/>
</dbReference>
<dbReference type="CDD" id="cd24036">
    <property type="entry name" value="ASKHA_NBD_BcrAD_BadFG_HgdC_HadI"/>
    <property type="match status" value="1"/>
</dbReference>
<keyword evidence="4" id="KW-0408">Iron</keyword>
<dbReference type="Pfam" id="PF06050">
    <property type="entry name" value="HGD-D"/>
    <property type="match status" value="2"/>
</dbReference>
<feature type="domain" description="ATPase BadF/BadG/BcrA/BcrD type" evidence="7">
    <location>
        <begin position="361"/>
        <end position="609"/>
    </location>
</feature>
<dbReference type="FunFam" id="3.30.420.40:FF:000217">
    <property type="entry name" value="2-hydroxyisocaproyl-CoA dehydratase activator"/>
    <property type="match status" value="1"/>
</dbReference>
<dbReference type="EMBL" id="DWWS01000040">
    <property type="protein sequence ID" value="HJC24183.1"/>
    <property type="molecule type" value="Genomic_DNA"/>
</dbReference>
<dbReference type="Gene3D" id="3.30.420.40">
    <property type="match status" value="2"/>
</dbReference>
<dbReference type="InterPro" id="IPR002731">
    <property type="entry name" value="ATPase_BadF"/>
</dbReference>
<sequence length="618" mass="68139">MLGYICKYAPIEVFEAMGVEMKRIDPQVTNFTQADMKMHPNICSFAKGVLEDVMAGGYEGVILTTCCDSIRRLYDVLKQELPDRFIYLLDTPRITKDAGIALYEGRIRNMIAAYEAFSGKTFEEAALADILRKKRGEQSISLGENDWEEGAAPLSGNAQSVPAGVAPVGEAGVFQAGADTKRRGPRRKNIGLIGARANESIVRILREKNANLAFDLTCTGLKRKYLLEPEQILTGYTRGLLSQFPCMRMEAASQRDELIGRYAESVDGVIYHTVQFCDNYSYEYAWLKKSLSRPMLLLETDYTKQSYGQILTRIEAFLESLGQTPQETQKGRETSLRQGKTERGEQSAQRKESAESMYVMGIDSGSTSTNAVIMDGNRNIVSSAVVRTGAKSGESAERILEEVLKQAGIKREDISWIVSTGYGRVSIPFADENVTEISCHGRGAHYFNPAVRTILDIGGQDSKAIRLNERGEVADFVMNDKCAAGTGRFLEMIARSLEVSVDELGPIALQSKEEIEITSMCSVFAESEVISLIANNREKTDIANGICRAVANKSYSLLKRVGLEEEFMMTGGVAKNAGVVRAVEQKLGTKLYIYPEPEIVGAAGAALYALDRMEEKNQ</sequence>
<dbReference type="NCBIfam" id="TIGR00241">
    <property type="entry name" value="CoA_E_activ"/>
    <property type="match status" value="1"/>
</dbReference>
<comment type="caution">
    <text evidence="8">The sequence shown here is derived from an EMBL/GenBank/DDBJ whole genome shotgun (WGS) entry which is preliminary data.</text>
</comment>
<dbReference type="PANTHER" id="PTHR32329:SF2">
    <property type="entry name" value="BIFUNCTIONAL PROTEIN [INCLUDES 2-HYDROXYACYL-COA DEHYDRATASE (N-TER) AND ITS ACTIVATOR DOMAIN (C_TERM)"/>
    <property type="match status" value="1"/>
</dbReference>
<dbReference type="Gene3D" id="3.40.50.11890">
    <property type="match status" value="1"/>
</dbReference>
<dbReference type="Proteomes" id="UP000823891">
    <property type="component" value="Unassembled WGS sequence"/>
</dbReference>
<organism evidence="8 9">
    <name type="scientific">Candidatus Eisenbergiella merdavium</name>
    <dbReference type="NCBI Taxonomy" id="2838551"/>
    <lineage>
        <taxon>Bacteria</taxon>
        <taxon>Bacillati</taxon>
        <taxon>Bacillota</taxon>
        <taxon>Clostridia</taxon>
        <taxon>Lachnospirales</taxon>
        <taxon>Lachnospiraceae</taxon>
        <taxon>Eisenbergiella</taxon>
    </lineage>
</organism>
<proteinExistence type="predicted"/>
<evidence type="ECO:0000259" key="7">
    <source>
        <dbReference type="Pfam" id="PF01869"/>
    </source>
</evidence>
<protein>
    <submittedName>
        <fullName evidence="8">2-hydroxyacyl-CoA dehydratase</fullName>
    </submittedName>
</protein>
<feature type="region of interest" description="Disordered" evidence="6">
    <location>
        <begin position="322"/>
        <end position="355"/>
    </location>
</feature>
<evidence type="ECO:0000256" key="5">
    <source>
        <dbReference type="ARBA" id="ARBA00023014"/>
    </source>
</evidence>
<dbReference type="InterPro" id="IPR043129">
    <property type="entry name" value="ATPase_NBD"/>
</dbReference>
<reference evidence="8" key="2">
    <citation type="submission" date="2021-04" db="EMBL/GenBank/DDBJ databases">
        <authorList>
            <person name="Gilroy R."/>
        </authorList>
    </citation>
    <scope>NUCLEOTIDE SEQUENCE</scope>
    <source>
        <strain evidence="8">USAMLcec2-132</strain>
    </source>
</reference>
<evidence type="ECO:0000256" key="1">
    <source>
        <dbReference type="ARBA" id="ARBA00001966"/>
    </source>
</evidence>
<dbReference type="InterPro" id="IPR051805">
    <property type="entry name" value="Dehydratase_Activator_Redct"/>
</dbReference>
<dbReference type="AlphaFoldDB" id="A0A9D2NFF1"/>
<evidence type="ECO:0000256" key="2">
    <source>
        <dbReference type="ARBA" id="ARBA00011738"/>
    </source>
</evidence>
<dbReference type="GO" id="GO:0051536">
    <property type="term" value="F:iron-sulfur cluster binding"/>
    <property type="evidence" value="ECO:0007669"/>
    <property type="project" value="UniProtKB-KW"/>
</dbReference>
<name>A0A9D2NFF1_9FIRM</name>
<accession>A0A9D2NFF1</accession>
<reference evidence="8" key="1">
    <citation type="journal article" date="2021" name="PeerJ">
        <title>Extensive microbial diversity within the chicken gut microbiome revealed by metagenomics and culture.</title>
        <authorList>
            <person name="Gilroy R."/>
            <person name="Ravi A."/>
            <person name="Getino M."/>
            <person name="Pursley I."/>
            <person name="Horton D.L."/>
            <person name="Alikhan N.F."/>
            <person name="Baker D."/>
            <person name="Gharbi K."/>
            <person name="Hall N."/>
            <person name="Watson M."/>
            <person name="Adriaenssens E.M."/>
            <person name="Foster-Nyarko E."/>
            <person name="Jarju S."/>
            <person name="Secka A."/>
            <person name="Antonio M."/>
            <person name="Oren A."/>
            <person name="Chaudhuri R.R."/>
            <person name="La Ragione R."/>
            <person name="Hildebrand F."/>
            <person name="Pallen M.J."/>
        </authorList>
    </citation>
    <scope>NUCLEOTIDE SEQUENCE</scope>
    <source>
        <strain evidence="8">USAMLcec2-132</strain>
    </source>
</reference>
<dbReference type="InterPro" id="IPR008275">
    <property type="entry name" value="CoA_E_activase_dom"/>
</dbReference>
<evidence type="ECO:0000313" key="9">
    <source>
        <dbReference type="Proteomes" id="UP000823891"/>
    </source>
</evidence>
<gene>
    <name evidence="8" type="ORF">H9761_10815</name>
</gene>
<evidence type="ECO:0000256" key="3">
    <source>
        <dbReference type="ARBA" id="ARBA00022723"/>
    </source>
</evidence>
<dbReference type="Gene3D" id="3.40.50.11900">
    <property type="match status" value="1"/>
</dbReference>
<evidence type="ECO:0000256" key="4">
    <source>
        <dbReference type="ARBA" id="ARBA00023004"/>
    </source>
</evidence>
<dbReference type="SUPFAM" id="SSF53067">
    <property type="entry name" value="Actin-like ATPase domain"/>
    <property type="match status" value="1"/>
</dbReference>
<dbReference type="InterPro" id="IPR010327">
    <property type="entry name" value="FldB/FldC_alpha/beta"/>
</dbReference>